<dbReference type="RefSeq" id="WP_111862873.1">
    <property type="nucleotide sequence ID" value="NZ_QLYX01000001.1"/>
</dbReference>
<feature type="transmembrane region" description="Helical" evidence="1">
    <location>
        <begin position="114"/>
        <end position="134"/>
    </location>
</feature>
<comment type="caution">
    <text evidence="2">The sequence shown here is derived from an EMBL/GenBank/DDBJ whole genome shotgun (WGS) entry which is preliminary data.</text>
</comment>
<evidence type="ECO:0000313" key="2">
    <source>
        <dbReference type="EMBL" id="RAY16821.1"/>
    </source>
</evidence>
<reference evidence="2 3" key="1">
    <citation type="submission" date="2018-06" db="EMBL/GenBank/DDBJ databases">
        <title>Actinomadura craniellae sp. nov. isolated from marine sponge Craniella sp.</title>
        <authorList>
            <person name="Li L."/>
            <person name="Xu Q.H."/>
            <person name="Lin H.W."/>
            <person name="Lu Y.H."/>
        </authorList>
    </citation>
    <scope>NUCLEOTIDE SEQUENCE [LARGE SCALE GENOMIC DNA]</scope>
    <source>
        <strain evidence="2 3">LHW63021</strain>
    </source>
</reference>
<feature type="transmembrane region" description="Helical" evidence="1">
    <location>
        <begin position="48"/>
        <end position="70"/>
    </location>
</feature>
<keyword evidence="1" id="KW-1133">Transmembrane helix</keyword>
<keyword evidence="1" id="KW-0472">Membrane</keyword>
<proteinExistence type="predicted"/>
<accession>A0A365HCJ3</accession>
<dbReference type="Proteomes" id="UP000251891">
    <property type="component" value="Unassembled WGS sequence"/>
</dbReference>
<name>A0A365HCJ3_9ACTN</name>
<dbReference type="AlphaFoldDB" id="A0A365HCJ3"/>
<protein>
    <submittedName>
        <fullName evidence="2">Uncharacterized protein</fullName>
    </submittedName>
</protein>
<dbReference type="EMBL" id="QLYX01000001">
    <property type="protein sequence ID" value="RAY16821.1"/>
    <property type="molecule type" value="Genomic_DNA"/>
</dbReference>
<evidence type="ECO:0000256" key="1">
    <source>
        <dbReference type="SAM" id="Phobius"/>
    </source>
</evidence>
<dbReference type="OrthoDB" id="4826329at2"/>
<feature type="transmembrane region" description="Helical" evidence="1">
    <location>
        <begin position="20"/>
        <end position="42"/>
    </location>
</feature>
<evidence type="ECO:0000313" key="3">
    <source>
        <dbReference type="Proteomes" id="UP000251891"/>
    </source>
</evidence>
<organism evidence="2 3">
    <name type="scientific">Actinomadura craniellae</name>
    <dbReference type="NCBI Taxonomy" id="2231787"/>
    <lineage>
        <taxon>Bacteria</taxon>
        <taxon>Bacillati</taxon>
        <taxon>Actinomycetota</taxon>
        <taxon>Actinomycetes</taxon>
        <taxon>Streptosporangiales</taxon>
        <taxon>Thermomonosporaceae</taxon>
        <taxon>Actinomadura</taxon>
    </lineage>
</organism>
<feature type="transmembrane region" description="Helical" evidence="1">
    <location>
        <begin position="82"/>
        <end position="102"/>
    </location>
</feature>
<sequence length="139" mass="15057">MQAHDETGAYQDSIKTTVRLALWTLAWAATLALAKFGPGLLWESRQSVVSWAAVAVNLVVGIGWIVAFARFLRAQDELQRKIVQDALVVTLGVGWVGGFAYVVTDAADLVVQDVNIAVFPVLLGVVYSVGVLVGKIRYR</sequence>
<keyword evidence="3" id="KW-1185">Reference proteome</keyword>
<gene>
    <name evidence="2" type="ORF">DPM19_01245</name>
</gene>
<keyword evidence="1" id="KW-0812">Transmembrane</keyword>